<accession>A0A511V4M6</accession>
<proteinExistence type="predicted"/>
<dbReference type="EMBL" id="BJXX01000015">
    <property type="protein sequence ID" value="GEN32898.1"/>
    <property type="molecule type" value="Genomic_DNA"/>
</dbReference>
<dbReference type="OrthoDB" id="2596091at2"/>
<gene>
    <name evidence="1" type="ORF">ADA01nite_03580</name>
</gene>
<dbReference type="RefSeq" id="WP_146808197.1">
    <property type="nucleotide sequence ID" value="NZ_BJXX01000015.1"/>
</dbReference>
<sequence>MNTSLKEMRIISHEELEKRIEEVQLLQEKERERYALVKDTSTGEHYVRYTQHHLNLMEGGIEEVFDHLLPLDTDDVLAVVFGEQDYTYPAQWTKTYLRGSNSDPYLWFDPSDLPGDLDDDAAGREISEMLDAFKQEKKFDDESIQRLFKQIDDMLGDKK</sequence>
<dbReference type="Proteomes" id="UP000321157">
    <property type="component" value="Unassembled WGS sequence"/>
</dbReference>
<protein>
    <submittedName>
        <fullName evidence="1">Uncharacterized protein</fullName>
    </submittedName>
</protein>
<comment type="caution">
    <text evidence="1">The sequence shown here is derived from an EMBL/GenBank/DDBJ whole genome shotgun (WGS) entry which is preliminary data.</text>
</comment>
<reference evidence="1 2" key="1">
    <citation type="submission" date="2019-07" db="EMBL/GenBank/DDBJ databases">
        <title>Whole genome shotgun sequence of Aneurinibacillus danicus NBRC 102444.</title>
        <authorList>
            <person name="Hosoyama A."/>
            <person name="Uohara A."/>
            <person name="Ohji S."/>
            <person name="Ichikawa N."/>
        </authorList>
    </citation>
    <scope>NUCLEOTIDE SEQUENCE [LARGE SCALE GENOMIC DNA]</scope>
    <source>
        <strain evidence="1 2">NBRC 102444</strain>
    </source>
</reference>
<dbReference type="AlphaFoldDB" id="A0A511V4M6"/>
<keyword evidence="2" id="KW-1185">Reference proteome</keyword>
<evidence type="ECO:0000313" key="1">
    <source>
        <dbReference type="EMBL" id="GEN32898.1"/>
    </source>
</evidence>
<evidence type="ECO:0000313" key="2">
    <source>
        <dbReference type="Proteomes" id="UP000321157"/>
    </source>
</evidence>
<name>A0A511V4M6_9BACL</name>
<organism evidence="1 2">
    <name type="scientific">Aneurinibacillus danicus</name>
    <dbReference type="NCBI Taxonomy" id="267746"/>
    <lineage>
        <taxon>Bacteria</taxon>
        <taxon>Bacillati</taxon>
        <taxon>Bacillota</taxon>
        <taxon>Bacilli</taxon>
        <taxon>Bacillales</taxon>
        <taxon>Paenibacillaceae</taxon>
        <taxon>Aneurinibacillus group</taxon>
        <taxon>Aneurinibacillus</taxon>
    </lineage>
</organism>